<gene>
    <name evidence="2" type="ORF">MRATA1EN1_LOCUS4958</name>
</gene>
<evidence type="ECO:0000313" key="2">
    <source>
        <dbReference type="EMBL" id="CAI9155996.1"/>
    </source>
</evidence>
<evidence type="ECO:0000256" key="1">
    <source>
        <dbReference type="SAM" id="MobiDB-lite"/>
    </source>
</evidence>
<dbReference type="Proteomes" id="UP001176941">
    <property type="component" value="Chromosome 13"/>
</dbReference>
<name>A0ABN8Y3Z5_RANTA</name>
<keyword evidence="3" id="KW-1185">Reference proteome</keyword>
<proteinExistence type="predicted"/>
<sequence>MSQDASRRRIRAASHTTRERPPPPPRTHRTRVPRACALHSEARRSDREHPALLSGLLAPQTATAGCGLPSARFSGRAWLDLTYSRAGTGRVGESGLHAFRRVSSSPS</sequence>
<organism evidence="2 3">
    <name type="scientific">Rangifer tarandus platyrhynchus</name>
    <name type="common">Svalbard reindeer</name>
    <dbReference type="NCBI Taxonomy" id="3082113"/>
    <lineage>
        <taxon>Eukaryota</taxon>
        <taxon>Metazoa</taxon>
        <taxon>Chordata</taxon>
        <taxon>Craniata</taxon>
        <taxon>Vertebrata</taxon>
        <taxon>Euteleostomi</taxon>
        <taxon>Mammalia</taxon>
        <taxon>Eutheria</taxon>
        <taxon>Laurasiatheria</taxon>
        <taxon>Artiodactyla</taxon>
        <taxon>Ruminantia</taxon>
        <taxon>Pecora</taxon>
        <taxon>Cervidae</taxon>
        <taxon>Odocoileinae</taxon>
        <taxon>Rangifer</taxon>
    </lineage>
</organism>
<feature type="region of interest" description="Disordered" evidence="1">
    <location>
        <begin position="1"/>
        <end position="51"/>
    </location>
</feature>
<dbReference type="EMBL" id="OX459949">
    <property type="protein sequence ID" value="CAI9155996.1"/>
    <property type="molecule type" value="Genomic_DNA"/>
</dbReference>
<protein>
    <submittedName>
        <fullName evidence="2">Uncharacterized protein</fullName>
    </submittedName>
</protein>
<evidence type="ECO:0000313" key="3">
    <source>
        <dbReference type="Proteomes" id="UP001176941"/>
    </source>
</evidence>
<accession>A0ABN8Y3Z5</accession>
<feature type="compositionally biased region" description="Basic and acidic residues" evidence="1">
    <location>
        <begin position="40"/>
        <end position="50"/>
    </location>
</feature>
<reference evidence="2" key="1">
    <citation type="submission" date="2023-04" db="EMBL/GenBank/DDBJ databases">
        <authorList>
            <consortium name="ELIXIR-Norway"/>
        </authorList>
    </citation>
    <scope>NUCLEOTIDE SEQUENCE [LARGE SCALE GENOMIC DNA]</scope>
</reference>